<evidence type="ECO:0008006" key="3">
    <source>
        <dbReference type="Google" id="ProtNLM"/>
    </source>
</evidence>
<proteinExistence type="predicted"/>
<keyword evidence="2" id="KW-1185">Reference proteome</keyword>
<accession>A0ABD3BRR6</accession>
<evidence type="ECO:0000313" key="2">
    <source>
        <dbReference type="Proteomes" id="UP001632038"/>
    </source>
</evidence>
<evidence type="ECO:0000313" key="1">
    <source>
        <dbReference type="EMBL" id="KAL3619908.1"/>
    </source>
</evidence>
<name>A0ABD3BRR6_9LAMI</name>
<dbReference type="Proteomes" id="UP001632038">
    <property type="component" value="Unassembled WGS sequence"/>
</dbReference>
<gene>
    <name evidence="1" type="ORF">CASFOL_034820</name>
</gene>
<dbReference type="EMBL" id="JAVIJP010000066">
    <property type="protein sequence ID" value="KAL3619908.1"/>
    <property type="molecule type" value="Genomic_DNA"/>
</dbReference>
<protein>
    <recommendedName>
        <fullName evidence="3">Zinc finger GRF-type domain-containing protein</fullName>
    </recommendedName>
</protein>
<comment type="caution">
    <text evidence="1">The sequence shown here is derived from an EMBL/GenBank/DDBJ whole genome shotgun (WGS) entry which is preliminary data.</text>
</comment>
<reference evidence="2" key="1">
    <citation type="journal article" date="2024" name="IScience">
        <title>Strigolactones Initiate the Formation of Haustorium-like Structures in Castilleja.</title>
        <authorList>
            <person name="Buerger M."/>
            <person name="Peterson D."/>
            <person name="Chory J."/>
        </authorList>
    </citation>
    <scope>NUCLEOTIDE SEQUENCE [LARGE SCALE GENOMIC DNA]</scope>
</reference>
<dbReference type="AlphaFoldDB" id="A0ABD3BRR6"/>
<sequence length="75" mass="8515">MKKNNTEDESSSQSFTYYGGTLEKHFCRCGHQLPLKTSWTKSNPGRRYWACPSYGVNIVGFSSGWIMKCAQDPSK</sequence>
<organism evidence="1 2">
    <name type="scientific">Castilleja foliolosa</name>
    <dbReference type="NCBI Taxonomy" id="1961234"/>
    <lineage>
        <taxon>Eukaryota</taxon>
        <taxon>Viridiplantae</taxon>
        <taxon>Streptophyta</taxon>
        <taxon>Embryophyta</taxon>
        <taxon>Tracheophyta</taxon>
        <taxon>Spermatophyta</taxon>
        <taxon>Magnoliopsida</taxon>
        <taxon>eudicotyledons</taxon>
        <taxon>Gunneridae</taxon>
        <taxon>Pentapetalae</taxon>
        <taxon>asterids</taxon>
        <taxon>lamiids</taxon>
        <taxon>Lamiales</taxon>
        <taxon>Orobanchaceae</taxon>
        <taxon>Pedicularideae</taxon>
        <taxon>Castillejinae</taxon>
        <taxon>Castilleja</taxon>
    </lineage>
</organism>